<dbReference type="InterPro" id="IPR047250">
    <property type="entry name" value="BRCT_p53bp1-like_rpt2"/>
</dbReference>
<keyword evidence="7" id="KW-1185">Reference proteome</keyword>
<proteinExistence type="predicted"/>
<dbReference type="STRING" id="946122.A0A0C2TRA6"/>
<feature type="compositionally biased region" description="Acidic residues" evidence="4">
    <location>
        <begin position="165"/>
        <end position="177"/>
    </location>
</feature>
<dbReference type="OrthoDB" id="129353at2759"/>
<feature type="compositionally biased region" description="Basic and acidic residues" evidence="4">
    <location>
        <begin position="467"/>
        <end position="479"/>
    </location>
</feature>
<dbReference type="GO" id="GO:0042393">
    <property type="term" value="F:histone binding"/>
    <property type="evidence" value="ECO:0007669"/>
    <property type="project" value="TreeGrafter"/>
</dbReference>
<feature type="compositionally biased region" description="Acidic residues" evidence="4">
    <location>
        <begin position="585"/>
        <end position="596"/>
    </location>
</feature>
<dbReference type="InterPro" id="IPR041297">
    <property type="entry name" value="Crb2_Tudor"/>
</dbReference>
<feature type="region of interest" description="Disordered" evidence="4">
    <location>
        <begin position="376"/>
        <end position="646"/>
    </location>
</feature>
<dbReference type="HOGENOM" id="CLU_007788_0_0_1"/>
<dbReference type="PROSITE" id="PS50172">
    <property type="entry name" value="BRCT"/>
    <property type="match status" value="1"/>
</dbReference>
<dbReference type="GO" id="GO:0005634">
    <property type="term" value="C:nucleus"/>
    <property type="evidence" value="ECO:0007669"/>
    <property type="project" value="UniProtKB-SubCell"/>
</dbReference>
<dbReference type="Proteomes" id="UP000054549">
    <property type="component" value="Unassembled WGS sequence"/>
</dbReference>
<dbReference type="Gene3D" id="2.30.30.140">
    <property type="match status" value="1"/>
</dbReference>
<dbReference type="EMBL" id="KN818225">
    <property type="protein sequence ID" value="KIL69824.1"/>
    <property type="molecule type" value="Genomic_DNA"/>
</dbReference>
<feature type="compositionally biased region" description="Basic residues" evidence="4">
    <location>
        <begin position="113"/>
        <end position="123"/>
    </location>
</feature>
<evidence type="ECO:0000256" key="4">
    <source>
        <dbReference type="SAM" id="MobiDB-lite"/>
    </source>
</evidence>
<dbReference type="InterPro" id="IPR036420">
    <property type="entry name" value="BRCT_dom_sf"/>
</dbReference>
<feature type="compositionally biased region" description="Polar residues" evidence="4">
    <location>
        <begin position="326"/>
        <end position="354"/>
    </location>
</feature>
<feature type="compositionally biased region" description="Basic and acidic residues" evidence="4">
    <location>
        <begin position="417"/>
        <end position="426"/>
    </location>
</feature>
<feature type="compositionally biased region" description="Basic and acidic residues" evidence="4">
    <location>
        <begin position="546"/>
        <end position="555"/>
    </location>
</feature>
<sequence>MEGYIPSSDAEESQASQLVQNVLRGPGSNASLPTHRTNGEYSVVNESVDSSATSRTTNAPSQYRLHGLAETQPERDDKDTMNETSHKENIKGGSRQSTNDEQVLLLAKNTRAQSRRQEKHHRSYSPAKELRIGSHKSSLKDSFVQRNTSGSRGVSSSRARSPSEMSEDSFAGDDLDPEQQYLATTKQFQVPLSELVRAPTVGRGSAQDIPSKRVTGASHDPSDGKILAPDSDCSESPNSYPLITARSLSRHHTRRNHSVIEEESNSQNSNSSDSISVPGSSLYELRDREPPADDFEATQPTNEPEEEGASIEPDPPWLLAAAKASGATTTPVDPTPKSSIGSNETRSSASSNRGLISLIHPGNAWRFQRYQQIMSEGHSSHRDEQESNRAVPVQEPDFVETQPSYDDGGFSKPPRTPRSERDRMDVVPDSSAALEERTSIHVTSTDSKGLQPQHATNCKRSPQPMIQEKRAISVKRSVDDTDSDDDIPLAKKPLKPQSKGKEREHAFKVPSKPARTTSRATEPKEVPSSVPEQDAPKTRARGSQMHRVEEKEAVKKLSSVRRPLERLEEEAVKKPSSARRPLERLEEEEVAESEDEAQIKRLESEELDEEYQDANDETSRKRKRGMASTKAPASQRKGLITRGAKSAAVITRTASIRQAKRQRSMTSSAKATNANATRVFALWRQDGHFYSGTVHMLQEDNRYLVKFDDETEGPINLEQMRTCQLHVGDNVLLPGRTRSSKVLDASNIEDNVVMVETDGDSEEVELRNIRIASRTIKSAWKDRFLAAEGVVPAIPPIKRGGSPTPSGVSLASAQSNKSIRKKFLCKTGLVVSLSAGNANLEKAKESLLNAIRNNGGVVLEDWTSVVKMEGKHSANNNRWVLNKDEVQWNTKEDIERVFLLADDSTQKPKFLMAIGLGIPCLSLNWLHDSIAAGEEKEWTAYMLPQGYSDRLSARISQQVDVDWGNSVHQLTDIMDNTVPAKPLNHCSILCVGSDMVPQPKSKKPIGYEKAQDSSNTVARIITCMGARRVEAVTELRYASTRLTDFDYVVVKDSCTNAIKGSTVVSWSWVKDCLIASRRLALPEDEEYSQEA</sequence>
<evidence type="ECO:0000259" key="5">
    <source>
        <dbReference type="PROSITE" id="PS50172"/>
    </source>
</evidence>
<feature type="compositionally biased region" description="Polar residues" evidence="4">
    <location>
        <begin position="440"/>
        <end position="460"/>
    </location>
</feature>
<dbReference type="InterPro" id="IPR047252">
    <property type="entry name" value="TP53BP1-like"/>
</dbReference>
<dbReference type="CDD" id="cd17745">
    <property type="entry name" value="BRCT_p53bp1_rpt1"/>
    <property type="match status" value="1"/>
</dbReference>
<feature type="compositionally biased region" description="Low complexity" evidence="4">
    <location>
        <begin position="265"/>
        <end position="281"/>
    </location>
</feature>
<feature type="compositionally biased region" description="Polar residues" evidence="4">
    <location>
        <begin position="181"/>
        <end position="190"/>
    </location>
</feature>
<dbReference type="PANTHER" id="PTHR15321">
    <property type="entry name" value="TUMOR SUPPRESSOR P53-BINDING PROTEIN 1"/>
    <property type="match status" value="1"/>
</dbReference>
<dbReference type="SMART" id="SM00292">
    <property type="entry name" value="BRCT"/>
    <property type="match status" value="2"/>
</dbReference>
<dbReference type="InterPro" id="IPR047249">
    <property type="entry name" value="BRCT_p53bp1-like_rpt1"/>
</dbReference>
<evidence type="ECO:0000313" key="7">
    <source>
        <dbReference type="Proteomes" id="UP000054549"/>
    </source>
</evidence>
<dbReference type="Pfam" id="PF18115">
    <property type="entry name" value="Tudor_3"/>
    <property type="match status" value="1"/>
</dbReference>
<dbReference type="CDD" id="cd17724">
    <property type="entry name" value="BRCT_p53bp1_rpt2"/>
    <property type="match status" value="1"/>
</dbReference>
<keyword evidence="2" id="KW-0227">DNA damage</keyword>
<dbReference type="Gene3D" id="3.40.50.10190">
    <property type="entry name" value="BRCT domain"/>
    <property type="match status" value="2"/>
</dbReference>
<feature type="region of interest" description="Disordered" evidence="4">
    <location>
        <begin position="1"/>
        <end position="355"/>
    </location>
</feature>
<feature type="compositionally biased region" description="Polar residues" evidence="4">
    <location>
        <begin position="28"/>
        <end position="61"/>
    </location>
</feature>
<dbReference type="PANTHER" id="PTHR15321:SF3">
    <property type="entry name" value="TP53-BINDING PROTEIN 1"/>
    <property type="match status" value="1"/>
</dbReference>
<evidence type="ECO:0000256" key="3">
    <source>
        <dbReference type="ARBA" id="ARBA00023242"/>
    </source>
</evidence>
<dbReference type="GO" id="GO:0000077">
    <property type="term" value="P:DNA damage checkpoint signaling"/>
    <property type="evidence" value="ECO:0007669"/>
    <property type="project" value="TreeGrafter"/>
</dbReference>
<feature type="domain" description="BRCT" evidence="5">
    <location>
        <begin position="827"/>
        <end position="943"/>
    </location>
</feature>
<dbReference type="InterPro" id="IPR001357">
    <property type="entry name" value="BRCT_dom"/>
</dbReference>
<dbReference type="SUPFAM" id="SSF52113">
    <property type="entry name" value="BRCT domain"/>
    <property type="match status" value="2"/>
</dbReference>
<feature type="compositionally biased region" description="Basic and acidic residues" evidence="4">
    <location>
        <begin position="378"/>
        <end position="387"/>
    </location>
</feature>
<dbReference type="InParanoid" id="A0A0C2TRA6"/>
<feature type="compositionally biased region" description="Acidic residues" evidence="4">
    <location>
        <begin position="605"/>
        <end position="616"/>
    </location>
</feature>
<dbReference type="GO" id="GO:0045944">
    <property type="term" value="P:positive regulation of transcription by RNA polymerase II"/>
    <property type="evidence" value="ECO:0007669"/>
    <property type="project" value="TreeGrafter"/>
</dbReference>
<organism evidence="6 7">
    <name type="scientific">Amanita muscaria (strain Koide BX008)</name>
    <dbReference type="NCBI Taxonomy" id="946122"/>
    <lineage>
        <taxon>Eukaryota</taxon>
        <taxon>Fungi</taxon>
        <taxon>Dikarya</taxon>
        <taxon>Basidiomycota</taxon>
        <taxon>Agaricomycotina</taxon>
        <taxon>Agaricomycetes</taxon>
        <taxon>Agaricomycetidae</taxon>
        <taxon>Agaricales</taxon>
        <taxon>Pluteineae</taxon>
        <taxon>Amanitaceae</taxon>
        <taxon>Amanita</taxon>
    </lineage>
</organism>
<gene>
    <name evidence="6" type="ORF">M378DRAFT_157065</name>
</gene>
<feature type="compositionally biased region" description="Basic and acidic residues" evidence="4">
    <location>
        <begin position="72"/>
        <end position="90"/>
    </location>
</feature>
<evidence type="ECO:0000313" key="6">
    <source>
        <dbReference type="EMBL" id="KIL69824.1"/>
    </source>
</evidence>
<feature type="compositionally biased region" description="Low complexity" evidence="4">
    <location>
        <begin position="146"/>
        <end position="164"/>
    </location>
</feature>
<comment type="subcellular location">
    <subcellularLocation>
        <location evidence="1">Nucleus</location>
    </subcellularLocation>
</comment>
<name>A0A0C2TRA6_AMAMK</name>
<dbReference type="AlphaFoldDB" id="A0A0C2TRA6"/>
<reference evidence="6 7" key="1">
    <citation type="submission" date="2014-04" db="EMBL/GenBank/DDBJ databases">
        <title>Evolutionary Origins and Diversification of the Mycorrhizal Mutualists.</title>
        <authorList>
            <consortium name="DOE Joint Genome Institute"/>
            <consortium name="Mycorrhizal Genomics Consortium"/>
            <person name="Kohler A."/>
            <person name="Kuo A."/>
            <person name="Nagy L.G."/>
            <person name="Floudas D."/>
            <person name="Copeland A."/>
            <person name="Barry K.W."/>
            <person name="Cichocki N."/>
            <person name="Veneault-Fourrey C."/>
            <person name="LaButti K."/>
            <person name="Lindquist E.A."/>
            <person name="Lipzen A."/>
            <person name="Lundell T."/>
            <person name="Morin E."/>
            <person name="Murat C."/>
            <person name="Riley R."/>
            <person name="Ohm R."/>
            <person name="Sun H."/>
            <person name="Tunlid A."/>
            <person name="Henrissat B."/>
            <person name="Grigoriev I.V."/>
            <person name="Hibbett D.S."/>
            <person name="Martin F."/>
        </authorList>
    </citation>
    <scope>NUCLEOTIDE SEQUENCE [LARGE SCALE GENOMIC DNA]</scope>
    <source>
        <strain evidence="6 7">Koide BX008</strain>
    </source>
</reference>
<feature type="compositionally biased region" description="Basic residues" evidence="4">
    <location>
        <begin position="248"/>
        <end position="257"/>
    </location>
</feature>
<accession>A0A0C2TRA6</accession>
<protein>
    <recommendedName>
        <fullName evidence="5">BRCT domain-containing protein</fullName>
    </recommendedName>
</protein>
<evidence type="ECO:0000256" key="2">
    <source>
        <dbReference type="ARBA" id="ARBA00022763"/>
    </source>
</evidence>
<feature type="compositionally biased region" description="Basic and acidic residues" evidence="4">
    <location>
        <begin position="562"/>
        <end position="573"/>
    </location>
</feature>
<keyword evidence="3" id="KW-0539">Nucleus</keyword>
<dbReference type="SUPFAM" id="SSF63748">
    <property type="entry name" value="Tudor/PWWP/MBT"/>
    <property type="match status" value="1"/>
</dbReference>
<evidence type="ECO:0000256" key="1">
    <source>
        <dbReference type="ARBA" id="ARBA00004123"/>
    </source>
</evidence>